<reference evidence="7" key="1">
    <citation type="journal article" date="2019" name="Int. J. Syst. Evol. Microbiol.">
        <title>The Global Catalogue of Microorganisms (GCM) 10K type strain sequencing project: providing services to taxonomists for standard genome sequencing and annotation.</title>
        <authorList>
            <consortium name="The Broad Institute Genomics Platform"/>
            <consortium name="The Broad Institute Genome Sequencing Center for Infectious Disease"/>
            <person name="Wu L."/>
            <person name="Ma J."/>
        </authorList>
    </citation>
    <scope>NUCLEOTIDE SEQUENCE [LARGE SCALE GENOMIC DNA]</scope>
    <source>
        <strain evidence="7">KCTC 62784</strain>
    </source>
</reference>
<comment type="similarity">
    <text evidence="2">Belongs to the CRISPR system Cmr5 family.</text>
</comment>
<keyword evidence="4" id="KW-0051">Antiviral defense</keyword>
<comment type="subcellular location">
    <subcellularLocation>
        <location evidence="1">Cytoplasm</location>
    </subcellularLocation>
</comment>
<dbReference type="Pfam" id="PF09701">
    <property type="entry name" value="Cas_Cmr5"/>
    <property type="match status" value="1"/>
</dbReference>
<keyword evidence="7" id="KW-1185">Reference proteome</keyword>
<protein>
    <recommendedName>
        <fullName evidence="5">CRISPR type III-B/RAMP module-associated protein Cmr5</fullName>
    </recommendedName>
</protein>
<evidence type="ECO:0000256" key="3">
    <source>
        <dbReference type="ARBA" id="ARBA00022490"/>
    </source>
</evidence>
<dbReference type="CDD" id="cd09749">
    <property type="entry name" value="Cmr5_III-B"/>
    <property type="match status" value="1"/>
</dbReference>
<dbReference type="NCBIfam" id="TIGR01881">
    <property type="entry name" value="cas_Cmr5"/>
    <property type="match status" value="1"/>
</dbReference>
<dbReference type="Proteomes" id="UP001595384">
    <property type="component" value="Unassembled WGS sequence"/>
</dbReference>
<comment type="caution">
    <text evidence="6">The sequence shown here is derived from an EMBL/GenBank/DDBJ whole genome shotgun (WGS) entry which is preliminary data.</text>
</comment>
<dbReference type="InterPro" id="IPR023101">
    <property type="entry name" value="AF1862-like_dom_sf"/>
</dbReference>
<accession>A0ABV7C4D3</accession>
<name>A0ABV7C4D3_9VIBR</name>
<evidence type="ECO:0000256" key="1">
    <source>
        <dbReference type="ARBA" id="ARBA00004496"/>
    </source>
</evidence>
<dbReference type="InterPro" id="IPR010160">
    <property type="entry name" value="CRISPR-assoc_prot_Cmr5"/>
</dbReference>
<evidence type="ECO:0000256" key="2">
    <source>
        <dbReference type="ARBA" id="ARBA00006161"/>
    </source>
</evidence>
<proteinExistence type="inferred from homology"/>
<dbReference type="Gene3D" id="1.10.520.30">
    <property type="entry name" value="AF1862-like domain"/>
    <property type="match status" value="1"/>
</dbReference>
<evidence type="ECO:0000313" key="7">
    <source>
        <dbReference type="Proteomes" id="UP001595384"/>
    </source>
</evidence>
<keyword evidence="3" id="KW-0963">Cytoplasm</keyword>
<dbReference type="SUPFAM" id="SSF158568">
    <property type="entry name" value="AF1862-like"/>
    <property type="match status" value="1"/>
</dbReference>
<gene>
    <name evidence="6" type="primary">cmr5</name>
    <name evidence="6" type="ORF">ACFODT_03145</name>
</gene>
<sequence>MMPRNQIIAQTTYQQVAKLEEGGDETLNKSYATIAHKLPTMILQNGLPQATGFLLSKASEDSHAKLLDHLLATFKKIDNDFDDVQNSEAFHKKIIDSDLKQIMRYTREALEISGWLRRYVQGVLKRGPSGDMQDQEEVSHD</sequence>
<organism evidence="6 7">
    <name type="scientific">Vibrio zhugei</name>
    <dbReference type="NCBI Taxonomy" id="2479546"/>
    <lineage>
        <taxon>Bacteria</taxon>
        <taxon>Pseudomonadati</taxon>
        <taxon>Pseudomonadota</taxon>
        <taxon>Gammaproteobacteria</taxon>
        <taxon>Vibrionales</taxon>
        <taxon>Vibrionaceae</taxon>
        <taxon>Vibrio</taxon>
    </lineage>
</organism>
<evidence type="ECO:0000256" key="5">
    <source>
        <dbReference type="ARBA" id="ARBA00030001"/>
    </source>
</evidence>
<dbReference type="RefSeq" id="WP_123016014.1">
    <property type="nucleotide sequence ID" value="NZ_AP024911.1"/>
</dbReference>
<dbReference type="EMBL" id="JBHRSE010000024">
    <property type="protein sequence ID" value="MFC3022825.1"/>
    <property type="molecule type" value="Genomic_DNA"/>
</dbReference>
<evidence type="ECO:0000256" key="4">
    <source>
        <dbReference type="ARBA" id="ARBA00023118"/>
    </source>
</evidence>
<evidence type="ECO:0000313" key="6">
    <source>
        <dbReference type="EMBL" id="MFC3022825.1"/>
    </source>
</evidence>